<keyword evidence="1" id="KW-0472">Membrane</keyword>
<keyword evidence="1" id="KW-1133">Transmembrane helix</keyword>
<organism evidence="2 3">
    <name type="scientific">Lentisphaera profundi</name>
    <dbReference type="NCBI Taxonomy" id="1658616"/>
    <lineage>
        <taxon>Bacteria</taxon>
        <taxon>Pseudomonadati</taxon>
        <taxon>Lentisphaerota</taxon>
        <taxon>Lentisphaeria</taxon>
        <taxon>Lentisphaerales</taxon>
        <taxon>Lentisphaeraceae</taxon>
        <taxon>Lentisphaera</taxon>
    </lineage>
</organism>
<gene>
    <name evidence="2" type="ORF">PQO03_08370</name>
</gene>
<proteinExistence type="predicted"/>
<evidence type="ECO:0000313" key="3">
    <source>
        <dbReference type="Proteomes" id="UP001214250"/>
    </source>
</evidence>
<evidence type="ECO:0000256" key="1">
    <source>
        <dbReference type="SAM" id="Phobius"/>
    </source>
</evidence>
<feature type="transmembrane region" description="Helical" evidence="1">
    <location>
        <begin position="12"/>
        <end position="36"/>
    </location>
</feature>
<dbReference type="EMBL" id="CP117811">
    <property type="protein sequence ID" value="WDE95729.1"/>
    <property type="molecule type" value="Genomic_DNA"/>
</dbReference>
<keyword evidence="3" id="KW-1185">Reference proteome</keyword>
<reference evidence="2 3" key="1">
    <citation type="submission" date="2023-02" db="EMBL/GenBank/DDBJ databases">
        <title>Genome sequence of Lentisphaera profundi SAORIC-696.</title>
        <authorList>
            <person name="Kim e."/>
            <person name="Cho J.-C."/>
            <person name="Choi A."/>
            <person name="Kang I."/>
        </authorList>
    </citation>
    <scope>NUCLEOTIDE SEQUENCE [LARGE SCALE GENOMIC DNA]</scope>
    <source>
        <strain evidence="2 3">SAORIC-696</strain>
    </source>
</reference>
<dbReference type="Proteomes" id="UP001214250">
    <property type="component" value="Chromosome 1"/>
</dbReference>
<sequence>MIKEFLATQSGMAIFGIVSIIAFMLSFTVSTIRAFFLSDDFANEMAAKALDKEHE</sequence>
<keyword evidence="1" id="KW-0812">Transmembrane</keyword>
<name>A0ABY7VQY2_9BACT</name>
<evidence type="ECO:0000313" key="2">
    <source>
        <dbReference type="EMBL" id="WDE95729.1"/>
    </source>
</evidence>
<dbReference type="RefSeq" id="WP_274149458.1">
    <property type="nucleotide sequence ID" value="NZ_CP117811.1"/>
</dbReference>
<accession>A0ABY7VQY2</accession>
<protein>
    <submittedName>
        <fullName evidence="2">Uncharacterized protein</fullName>
    </submittedName>
</protein>